<dbReference type="RefSeq" id="WP_150415300.1">
    <property type="nucleotide sequence ID" value="NZ_VYQF01000003.1"/>
</dbReference>
<sequence>MRATGLREDTPGEVVKMIDGILYSKGDKVKLDLGKRRSDTSDIFLNGRIATIEVIHTDYDDVIHIAVTMDDDPGQDLQRELGMYLYFSPEEVELIK</sequence>
<accession>A0A5J5IFN7</accession>
<keyword evidence="2" id="KW-1185">Reference proteome</keyword>
<reference evidence="1 2" key="1">
    <citation type="submission" date="2019-09" db="EMBL/GenBank/DDBJ databases">
        <title>Draft genome sequence of Ginsengibacter sp. BR5-29.</title>
        <authorList>
            <person name="Im W.-T."/>
        </authorList>
    </citation>
    <scope>NUCLEOTIDE SEQUENCE [LARGE SCALE GENOMIC DNA]</scope>
    <source>
        <strain evidence="1 2">BR5-29</strain>
    </source>
</reference>
<dbReference type="AlphaFoldDB" id="A0A5J5IFN7"/>
<organism evidence="1 2">
    <name type="scientific">Ginsengibacter hankyongi</name>
    <dbReference type="NCBI Taxonomy" id="2607284"/>
    <lineage>
        <taxon>Bacteria</taxon>
        <taxon>Pseudomonadati</taxon>
        <taxon>Bacteroidota</taxon>
        <taxon>Chitinophagia</taxon>
        <taxon>Chitinophagales</taxon>
        <taxon>Chitinophagaceae</taxon>
        <taxon>Ginsengibacter</taxon>
    </lineage>
</organism>
<evidence type="ECO:0000313" key="1">
    <source>
        <dbReference type="EMBL" id="KAA9038579.1"/>
    </source>
</evidence>
<proteinExistence type="predicted"/>
<dbReference type="EMBL" id="VYQF01000003">
    <property type="protein sequence ID" value="KAA9038579.1"/>
    <property type="molecule type" value="Genomic_DNA"/>
</dbReference>
<name>A0A5J5IFN7_9BACT</name>
<protein>
    <submittedName>
        <fullName evidence="1">Uncharacterized protein</fullName>
    </submittedName>
</protein>
<gene>
    <name evidence="1" type="ORF">FW778_13555</name>
</gene>
<evidence type="ECO:0000313" key="2">
    <source>
        <dbReference type="Proteomes" id="UP000326903"/>
    </source>
</evidence>
<comment type="caution">
    <text evidence="1">The sequence shown here is derived from an EMBL/GenBank/DDBJ whole genome shotgun (WGS) entry which is preliminary data.</text>
</comment>
<dbReference type="Proteomes" id="UP000326903">
    <property type="component" value="Unassembled WGS sequence"/>
</dbReference>